<protein>
    <submittedName>
        <fullName evidence="10">Laccase, multicopper oxidase, benzenediol:oxygen oxidorectuctase</fullName>
    </submittedName>
</protein>
<evidence type="ECO:0000259" key="7">
    <source>
        <dbReference type="Pfam" id="PF00394"/>
    </source>
</evidence>
<evidence type="ECO:0000256" key="3">
    <source>
        <dbReference type="ARBA" id="ARBA00022737"/>
    </source>
</evidence>
<comment type="caution">
    <text evidence="10">The sequence shown here is derived from an EMBL/GenBank/DDBJ whole genome shotgun (WGS) entry which is preliminary data.</text>
</comment>
<keyword evidence="4" id="KW-0560">Oxidoreductase</keyword>
<evidence type="ECO:0000259" key="9">
    <source>
        <dbReference type="Pfam" id="PF07732"/>
    </source>
</evidence>
<dbReference type="SUPFAM" id="SSF49503">
    <property type="entry name" value="Cupredoxins"/>
    <property type="match status" value="3"/>
</dbReference>
<organism evidence="10 11">
    <name type="scientific">Gnomoniopsis smithogilvyi</name>
    <dbReference type="NCBI Taxonomy" id="1191159"/>
    <lineage>
        <taxon>Eukaryota</taxon>
        <taxon>Fungi</taxon>
        <taxon>Dikarya</taxon>
        <taxon>Ascomycota</taxon>
        <taxon>Pezizomycotina</taxon>
        <taxon>Sordariomycetes</taxon>
        <taxon>Sordariomycetidae</taxon>
        <taxon>Diaporthales</taxon>
        <taxon>Gnomoniaceae</taxon>
        <taxon>Gnomoniopsis</taxon>
    </lineage>
</organism>
<dbReference type="InterPro" id="IPR011706">
    <property type="entry name" value="Cu-oxidase_C"/>
</dbReference>
<feature type="domain" description="Plastocyanin-like" evidence="7">
    <location>
        <begin position="200"/>
        <end position="352"/>
    </location>
</feature>
<dbReference type="InterPro" id="IPR002355">
    <property type="entry name" value="Cu_oxidase_Cu_BS"/>
</dbReference>
<dbReference type="Pfam" id="PF00394">
    <property type="entry name" value="Cu-oxidase"/>
    <property type="match status" value="1"/>
</dbReference>
<gene>
    <name evidence="10" type="primary">LCC2</name>
    <name evidence="10" type="ORF">N0V93_007450</name>
</gene>
<dbReference type="FunFam" id="2.60.40.420:FF:000021">
    <property type="entry name" value="Extracellular dihydrogeodin oxidase/laccase"/>
    <property type="match status" value="1"/>
</dbReference>
<feature type="domain" description="Plastocyanin-like" evidence="9">
    <location>
        <begin position="79"/>
        <end position="189"/>
    </location>
</feature>
<dbReference type="OrthoDB" id="2121828at2759"/>
<dbReference type="PANTHER" id="PTHR11709:SF71">
    <property type="entry name" value="OXIDOREDUCTASE TPCJ"/>
    <property type="match status" value="1"/>
</dbReference>
<dbReference type="InterPro" id="IPR033138">
    <property type="entry name" value="Cu_oxidase_CS"/>
</dbReference>
<evidence type="ECO:0000259" key="8">
    <source>
        <dbReference type="Pfam" id="PF07731"/>
    </source>
</evidence>
<reference evidence="10" key="1">
    <citation type="submission" date="2022-10" db="EMBL/GenBank/DDBJ databases">
        <title>Tapping the CABI collections for fungal endophytes: first genome assemblies for Collariella, Neodidymelliopsis, Ascochyta clinopodiicola, Didymella pomorum, Didymosphaeria variabile, Neocosmospora piperis and Neocucurbitaria cava.</title>
        <authorList>
            <person name="Hill R."/>
        </authorList>
    </citation>
    <scope>NUCLEOTIDE SEQUENCE</scope>
    <source>
        <strain evidence="10">IMI 355082</strain>
    </source>
</reference>
<comment type="similarity">
    <text evidence="1">Belongs to the multicopper oxidase family.</text>
</comment>
<keyword evidence="5" id="KW-0186">Copper</keyword>
<dbReference type="GO" id="GO:0016491">
    <property type="term" value="F:oxidoreductase activity"/>
    <property type="evidence" value="ECO:0007669"/>
    <property type="project" value="UniProtKB-KW"/>
</dbReference>
<keyword evidence="3" id="KW-0677">Repeat</keyword>
<dbReference type="EMBL" id="JAPEVB010000004">
    <property type="protein sequence ID" value="KAJ4389977.1"/>
    <property type="molecule type" value="Genomic_DNA"/>
</dbReference>
<dbReference type="InterPro" id="IPR008972">
    <property type="entry name" value="Cupredoxin"/>
</dbReference>
<evidence type="ECO:0000256" key="1">
    <source>
        <dbReference type="ARBA" id="ARBA00010609"/>
    </source>
</evidence>
<dbReference type="FunFam" id="2.60.40.420:FF:000038">
    <property type="entry name" value="Extracellular dihydrogeodin oxidase/laccase"/>
    <property type="match status" value="1"/>
</dbReference>
<proteinExistence type="inferred from homology"/>
<evidence type="ECO:0000256" key="2">
    <source>
        <dbReference type="ARBA" id="ARBA00022723"/>
    </source>
</evidence>
<dbReference type="CDD" id="cd13901">
    <property type="entry name" value="CuRO_3_MaLCC_like"/>
    <property type="match status" value="1"/>
</dbReference>
<dbReference type="Gene3D" id="2.60.40.420">
    <property type="entry name" value="Cupredoxins - blue copper proteins"/>
    <property type="match status" value="3"/>
</dbReference>
<dbReference type="InterPro" id="IPR001117">
    <property type="entry name" value="Cu-oxidase_2nd"/>
</dbReference>
<dbReference type="CDD" id="cd13854">
    <property type="entry name" value="CuRO_1_MaLCC_like"/>
    <property type="match status" value="1"/>
</dbReference>
<dbReference type="PROSITE" id="PS00079">
    <property type="entry name" value="MULTICOPPER_OXIDASE1"/>
    <property type="match status" value="1"/>
</dbReference>
<evidence type="ECO:0000256" key="6">
    <source>
        <dbReference type="ARBA" id="ARBA00023180"/>
    </source>
</evidence>
<evidence type="ECO:0000313" key="11">
    <source>
        <dbReference type="Proteomes" id="UP001140453"/>
    </source>
</evidence>
<keyword evidence="2" id="KW-0479">Metal-binding</keyword>
<dbReference type="InterPro" id="IPR011707">
    <property type="entry name" value="Cu-oxidase-like_N"/>
</dbReference>
<dbReference type="PROSITE" id="PS00080">
    <property type="entry name" value="MULTICOPPER_OXIDASE2"/>
    <property type="match status" value="1"/>
</dbReference>
<dbReference type="Pfam" id="PF07732">
    <property type="entry name" value="Cu-oxidase_3"/>
    <property type="match status" value="1"/>
</dbReference>
<dbReference type="InterPro" id="IPR045087">
    <property type="entry name" value="Cu-oxidase_fam"/>
</dbReference>
<dbReference type="AlphaFoldDB" id="A0A9W9CWN9"/>
<name>A0A9W9CWN9_9PEZI</name>
<evidence type="ECO:0000256" key="5">
    <source>
        <dbReference type="ARBA" id="ARBA00023008"/>
    </source>
</evidence>
<dbReference type="PANTHER" id="PTHR11709">
    <property type="entry name" value="MULTI-COPPER OXIDASE"/>
    <property type="match status" value="1"/>
</dbReference>
<evidence type="ECO:0000256" key="4">
    <source>
        <dbReference type="ARBA" id="ARBA00023002"/>
    </source>
</evidence>
<evidence type="ECO:0000313" key="10">
    <source>
        <dbReference type="EMBL" id="KAJ4389977.1"/>
    </source>
</evidence>
<keyword evidence="11" id="KW-1185">Reference proteome</keyword>
<feature type="domain" description="Plastocyanin-like" evidence="8">
    <location>
        <begin position="419"/>
        <end position="547"/>
    </location>
</feature>
<keyword evidence="6" id="KW-0325">Glycoprotein</keyword>
<accession>A0A9W9CWN9</accession>
<dbReference type="Proteomes" id="UP001140453">
    <property type="component" value="Unassembled WGS sequence"/>
</dbReference>
<dbReference type="GO" id="GO:0005507">
    <property type="term" value="F:copper ion binding"/>
    <property type="evidence" value="ECO:0007669"/>
    <property type="project" value="InterPro"/>
</dbReference>
<sequence>MKSIIGSGLAMALGASATVVRLNPDSSELALRPRQNTTCENGPTSRSCWGDHSIDTNYYEEMFSTGVTREYWLTLDPIDCAPDGYQRTCMAFNGTIPGPQLTADWGDNLKIHVTNNLQTNGTAIHWHGLRQFNSSHYDGVPGITECPIAPGTSKTYDFQVTQYGSTWYHSHFALQYAEGAFGGLVLNGPATADYDEDLGMLFLNDWSHTEAFALWDTVKNGGPPAMENGLINGTNTFDCSTSTDAKCLGNGTKWETVFEAGKKYRIRIINAATDGHFQFSIDNHNLTVIGNDLVPIVPYATEAVGIGMGQRYDIIVEANAASGDYWLRAKWNTACSNNQNTDGITGIVRYDSSSTADPTSVSTVTKTESCGDEALTDLVPYVSVDVGVINEVATQSMSFATGGDWFQWTLNGSSLEIDWENPTLTRMMNGETEFPLDYNVVTVDRTPDSTTPEFVVLVIEDDTGFGIYHPIHLHGHDFFILGQDTGMWHGNTSLLNLANPPRRDVATLPGNGYLAIAFQLDNPGAWLVHCHIAWHASEGLAMEFVEDQSLYTINAADRAVSEAQCANWNSYMNTTTYEAFPKDDSGI</sequence>
<dbReference type="Pfam" id="PF07731">
    <property type="entry name" value="Cu-oxidase_2"/>
    <property type="match status" value="1"/>
</dbReference>
<dbReference type="CDD" id="cd13880">
    <property type="entry name" value="CuRO_2_MaLCC_like"/>
    <property type="match status" value="1"/>
</dbReference>